<name>D6RMN9_COPC7</name>
<keyword evidence="2" id="KW-1185">Reference proteome</keyword>
<sequence>MPGCSLGGWRARGSREHTIYTSLRKYTYAYTSRRDAVNSGIYIWAKVLDPFSNESRRFIYSNVKVRLVALNPMEGVRDEKEQRRFGRKHEFSRMLQTLSQQTMRSQRKILG</sequence>
<evidence type="ECO:0000313" key="2">
    <source>
        <dbReference type="Proteomes" id="UP000001861"/>
    </source>
</evidence>
<dbReference type="GeneID" id="9379958"/>
<dbReference type="RefSeq" id="XP_002911135.1">
    <property type="nucleotide sequence ID" value="XM_002911089.1"/>
</dbReference>
<dbReference type="EMBL" id="AACS02000005">
    <property type="protein sequence ID" value="EFI27641.1"/>
    <property type="molecule type" value="Genomic_DNA"/>
</dbReference>
<gene>
    <name evidence="1" type="ORF">CC1G_14567</name>
</gene>
<dbReference type="AlphaFoldDB" id="D6RMN9"/>
<dbReference type="Proteomes" id="UP000001861">
    <property type="component" value="Unassembled WGS sequence"/>
</dbReference>
<accession>D6RMN9</accession>
<protein>
    <submittedName>
        <fullName evidence="1">Uncharacterized protein</fullName>
    </submittedName>
</protein>
<evidence type="ECO:0000313" key="1">
    <source>
        <dbReference type="EMBL" id="EFI27641.1"/>
    </source>
</evidence>
<dbReference type="InParanoid" id="D6RMN9"/>
<comment type="caution">
    <text evidence="1">The sequence shown here is derived from an EMBL/GenBank/DDBJ whole genome shotgun (WGS) entry which is preliminary data.</text>
</comment>
<dbReference type="VEuPathDB" id="FungiDB:CC1G_14567"/>
<organism evidence="1 2">
    <name type="scientific">Coprinopsis cinerea (strain Okayama-7 / 130 / ATCC MYA-4618 / FGSC 9003)</name>
    <name type="common">Inky cap fungus</name>
    <name type="synonym">Hormographiella aspergillata</name>
    <dbReference type="NCBI Taxonomy" id="240176"/>
    <lineage>
        <taxon>Eukaryota</taxon>
        <taxon>Fungi</taxon>
        <taxon>Dikarya</taxon>
        <taxon>Basidiomycota</taxon>
        <taxon>Agaricomycotina</taxon>
        <taxon>Agaricomycetes</taxon>
        <taxon>Agaricomycetidae</taxon>
        <taxon>Agaricales</taxon>
        <taxon>Agaricineae</taxon>
        <taxon>Psathyrellaceae</taxon>
        <taxon>Coprinopsis</taxon>
    </lineage>
</organism>
<dbReference type="KEGG" id="cci:CC1G_14567"/>
<dbReference type="HOGENOM" id="CLU_2158235_0_0_1"/>
<proteinExistence type="predicted"/>
<reference evidence="1 2" key="1">
    <citation type="journal article" date="2010" name="Proc. Natl. Acad. Sci. U.S.A.">
        <title>Insights into evolution of multicellular fungi from the assembled chromosomes of the mushroom Coprinopsis cinerea (Coprinus cinereus).</title>
        <authorList>
            <person name="Stajich J.E."/>
            <person name="Wilke S.K."/>
            <person name="Ahren D."/>
            <person name="Au C.H."/>
            <person name="Birren B.W."/>
            <person name="Borodovsky M."/>
            <person name="Burns C."/>
            <person name="Canback B."/>
            <person name="Casselton L.A."/>
            <person name="Cheng C.K."/>
            <person name="Deng J."/>
            <person name="Dietrich F.S."/>
            <person name="Fargo D.C."/>
            <person name="Farman M.L."/>
            <person name="Gathman A.C."/>
            <person name="Goldberg J."/>
            <person name="Guigo R."/>
            <person name="Hoegger P.J."/>
            <person name="Hooker J.B."/>
            <person name="Huggins A."/>
            <person name="James T.Y."/>
            <person name="Kamada T."/>
            <person name="Kilaru S."/>
            <person name="Kodira C."/>
            <person name="Kues U."/>
            <person name="Kupfer D."/>
            <person name="Kwan H.S."/>
            <person name="Lomsadze A."/>
            <person name="Li W."/>
            <person name="Lilly W.W."/>
            <person name="Ma L.J."/>
            <person name="Mackey A.J."/>
            <person name="Manning G."/>
            <person name="Martin F."/>
            <person name="Muraguchi H."/>
            <person name="Natvig D.O."/>
            <person name="Palmerini H."/>
            <person name="Ramesh M.A."/>
            <person name="Rehmeyer C.J."/>
            <person name="Roe B.A."/>
            <person name="Shenoy N."/>
            <person name="Stanke M."/>
            <person name="Ter-Hovhannisyan V."/>
            <person name="Tunlid A."/>
            <person name="Velagapudi R."/>
            <person name="Vision T.J."/>
            <person name="Zeng Q."/>
            <person name="Zolan M.E."/>
            <person name="Pukkila P.J."/>
        </authorList>
    </citation>
    <scope>NUCLEOTIDE SEQUENCE [LARGE SCALE GENOMIC DNA]</scope>
    <source>
        <strain evidence="2">Okayama-7 / 130 / ATCC MYA-4618 / FGSC 9003</strain>
    </source>
</reference>